<dbReference type="PROSITE" id="PS50943">
    <property type="entry name" value="HTH_CROC1"/>
    <property type="match status" value="1"/>
</dbReference>
<organism evidence="2 3">
    <name type="scientific">Oceanococcus atlanticus</name>
    <dbReference type="NCBI Taxonomy" id="1317117"/>
    <lineage>
        <taxon>Bacteria</taxon>
        <taxon>Pseudomonadati</taxon>
        <taxon>Pseudomonadota</taxon>
        <taxon>Gammaproteobacteria</taxon>
        <taxon>Chromatiales</taxon>
        <taxon>Oceanococcaceae</taxon>
        <taxon>Oceanococcus</taxon>
    </lineage>
</organism>
<dbReference type="STRING" id="1317117.ATO7_12883"/>
<dbReference type="AlphaFoldDB" id="A0A1Y1SC52"/>
<dbReference type="GO" id="GO:0003677">
    <property type="term" value="F:DNA binding"/>
    <property type="evidence" value="ECO:0007669"/>
    <property type="project" value="InterPro"/>
</dbReference>
<accession>A0A1Y1SC52</accession>
<gene>
    <name evidence="2" type="ORF">ATO7_12883</name>
</gene>
<sequence>MSTLAAEVSGFPDLLRYWRGFRRLSQLDLAVNADVSQRHVSFLESGRSKPSRDMVLQLAESLELPLRERNRMLGAAGFAAVYAANPLSDADMAPVKKALDLILTHHEPFPAVLVDANWKMLQPNSALLRLFSLIGDIGQIWAQIAPQEPPNVFKLTFHPQGLRPYIRNFEEIAPVMINRTFREAHEHPQLLALLEEVLSYPDTPSRWKTPDLSAHLPPVMNMELCAAGHTISLFSTITTFGTAQDITTDELRVESFFPGDSASETLLRALADGSLKR</sequence>
<dbReference type="Pfam" id="PF17765">
    <property type="entry name" value="MLTR_LBD"/>
    <property type="match status" value="1"/>
</dbReference>
<dbReference type="CDD" id="cd00093">
    <property type="entry name" value="HTH_XRE"/>
    <property type="match status" value="1"/>
</dbReference>
<dbReference type="PANTHER" id="PTHR35010:SF4">
    <property type="entry name" value="BLL5781 PROTEIN"/>
    <property type="match status" value="1"/>
</dbReference>
<dbReference type="Gene3D" id="3.30.450.180">
    <property type="match status" value="1"/>
</dbReference>
<dbReference type="SUPFAM" id="SSF47413">
    <property type="entry name" value="lambda repressor-like DNA-binding domains"/>
    <property type="match status" value="1"/>
</dbReference>
<evidence type="ECO:0000259" key="1">
    <source>
        <dbReference type="PROSITE" id="PS50943"/>
    </source>
</evidence>
<dbReference type="Proteomes" id="UP000192342">
    <property type="component" value="Unassembled WGS sequence"/>
</dbReference>
<evidence type="ECO:0000313" key="2">
    <source>
        <dbReference type="EMBL" id="ORE86192.1"/>
    </source>
</evidence>
<dbReference type="InterPro" id="IPR041413">
    <property type="entry name" value="MLTR_LBD"/>
</dbReference>
<proteinExistence type="predicted"/>
<dbReference type="OrthoDB" id="2959414at2"/>
<dbReference type="Pfam" id="PF01381">
    <property type="entry name" value="HTH_3"/>
    <property type="match status" value="1"/>
</dbReference>
<feature type="domain" description="HTH cro/C1-type" evidence="1">
    <location>
        <begin position="15"/>
        <end position="69"/>
    </location>
</feature>
<protein>
    <recommendedName>
        <fullName evidence="1">HTH cro/C1-type domain-containing protein</fullName>
    </recommendedName>
</protein>
<dbReference type="EMBL" id="AQQV01000003">
    <property type="protein sequence ID" value="ORE86192.1"/>
    <property type="molecule type" value="Genomic_DNA"/>
</dbReference>
<evidence type="ECO:0000313" key="3">
    <source>
        <dbReference type="Proteomes" id="UP000192342"/>
    </source>
</evidence>
<reference evidence="2 3" key="1">
    <citation type="submission" date="2013-04" db="EMBL/GenBank/DDBJ databases">
        <title>Oceanococcus atlanticus 22II-S10r2 Genome Sequencing.</title>
        <authorList>
            <person name="Lai Q."/>
            <person name="Li G."/>
            <person name="Shao Z."/>
        </authorList>
    </citation>
    <scope>NUCLEOTIDE SEQUENCE [LARGE SCALE GENOMIC DNA]</scope>
    <source>
        <strain evidence="2 3">22II-S10r2</strain>
    </source>
</reference>
<comment type="caution">
    <text evidence="2">The sequence shown here is derived from an EMBL/GenBank/DDBJ whole genome shotgun (WGS) entry which is preliminary data.</text>
</comment>
<dbReference type="RefSeq" id="WP_146680345.1">
    <property type="nucleotide sequence ID" value="NZ_AQQV01000003.1"/>
</dbReference>
<keyword evidence="3" id="KW-1185">Reference proteome</keyword>
<dbReference type="InterPro" id="IPR001387">
    <property type="entry name" value="Cro/C1-type_HTH"/>
</dbReference>
<dbReference type="Gene3D" id="1.10.260.40">
    <property type="entry name" value="lambda repressor-like DNA-binding domains"/>
    <property type="match status" value="1"/>
</dbReference>
<dbReference type="PANTHER" id="PTHR35010">
    <property type="entry name" value="BLL4672 PROTEIN-RELATED"/>
    <property type="match status" value="1"/>
</dbReference>
<dbReference type="SMART" id="SM00530">
    <property type="entry name" value="HTH_XRE"/>
    <property type="match status" value="1"/>
</dbReference>
<dbReference type="InterPro" id="IPR010982">
    <property type="entry name" value="Lambda_DNA-bd_dom_sf"/>
</dbReference>
<name>A0A1Y1SC52_9GAMM</name>